<dbReference type="InterPro" id="IPR043519">
    <property type="entry name" value="NT_sf"/>
</dbReference>
<dbReference type="SUPFAM" id="SSF81301">
    <property type="entry name" value="Nucleotidyltransferase"/>
    <property type="match status" value="1"/>
</dbReference>
<evidence type="ECO:0000313" key="3">
    <source>
        <dbReference type="Proteomes" id="UP000182350"/>
    </source>
</evidence>
<gene>
    <name evidence="2" type="ORF">SAMN02745752_02812</name>
</gene>
<dbReference type="CDD" id="cd05403">
    <property type="entry name" value="NT_KNTase_like"/>
    <property type="match status" value="1"/>
</dbReference>
<dbReference type="Proteomes" id="UP000182350">
    <property type="component" value="Unassembled WGS sequence"/>
</dbReference>
<name>A0A1K1ZRM8_9GAMM</name>
<keyword evidence="2" id="KW-0808">Transferase</keyword>
<reference evidence="2 3" key="1">
    <citation type="submission" date="2016-11" db="EMBL/GenBank/DDBJ databases">
        <authorList>
            <person name="Jaros S."/>
            <person name="Januszkiewicz K."/>
            <person name="Wedrychowicz H."/>
        </authorList>
    </citation>
    <scope>NUCLEOTIDE SEQUENCE [LARGE SCALE GENOMIC DNA]</scope>
    <source>
        <strain evidence="2 3">DSM 21637</strain>
    </source>
</reference>
<dbReference type="AlphaFoldDB" id="A0A1K1ZRM8"/>
<dbReference type="OrthoDB" id="14556at2"/>
<dbReference type="InterPro" id="IPR041633">
    <property type="entry name" value="Polbeta"/>
</dbReference>
<evidence type="ECO:0000259" key="1">
    <source>
        <dbReference type="Pfam" id="PF18765"/>
    </source>
</evidence>
<feature type="domain" description="Polymerase beta nucleotidyltransferase" evidence="1">
    <location>
        <begin position="24"/>
        <end position="96"/>
    </location>
</feature>
<dbReference type="EMBL" id="FPJW01000013">
    <property type="protein sequence ID" value="SFX76825.1"/>
    <property type="molecule type" value="Genomic_DNA"/>
</dbReference>
<dbReference type="Gene3D" id="3.30.460.10">
    <property type="entry name" value="Beta Polymerase, domain 2"/>
    <property type="match status" value="1"/>
</dbReference>
<dbReference type="RefSeq" id="WP_072327130.1">
    <property type="nucleotide sequence ID" value="NZ_FPJW01000013.1"/>
</dbReference>
<proteinExistence type="predicted"/>
<dbReference type="GO" id="GO:0016740">
    <property type="term" value="F:transferase activity"/>
    <property type="evidence" value="ECO:0007669"/>
    <property type="project" value="UniProtKB-KW"/>
</dbReference>
<dbReference type="STRING" id="1122209.SAMN02745752_02812"/>
<organism evidence="2 3">
    <name type="scientific">Marinospirillum alkaliphilum DSM 21637</name>
    <dbReference type="NCBI Taxonomy" id="1122209"/>
    <lineage>
        <taxon>Bacteria</taxon>
        <taxon>Pseudomonadati</taxon>
        <taxon>Pseudomonadota</taxon>
        <taxon>Gammaproteobacteria</taxon>
        <taxon>Oceanospirillales</taxon>
        <taxon>Oceanospirillaceae</taxon>
        <taxon>Marinospirillum</taxon>
    </lineage>
</organism>
<dbReference type="Pfam" id="PF18765">
    <property type="entry name" value="Polbeta"/>
    <property type="match status" value="1"/>
</dbReference>
<sequence>MRLTPEEVTAIKAAVQQAFGRQARVWLFGSRVDDSKKGGDIDLLVEAPEGCAGLLDKKLQVLSTLMLSLGEQKVDLVLARDASRLVEQEARSKGIEL</sequence>
<accession>A0A1K1ZRM8</accession>
<protein>
    <submittedName>
        <fullName evidence="2">Nucleotidyltransferase domain-containing protein</fullName>
    </submittedName>
</protein>
<evidence type="ECO:0000313" key="2">
    <source>
        <dbReference type="EMBL" id="SFX76825.1"/>
    </source>
</evidence>
<keyword evidence="3" id="KW-1185">Reference proteome</keyword>